<dbReference type="PROSITE" id="PS50005">
    <property type="entry name" value="TPR"/>
    <property type="match status" value="1"/>
</dbReference>
<dbReference type="Gene3D" id="1.25.40.10">
    <property type="entry name" value="Tetratricopeptide repeat domain"/>
    <property type="match status" value="1"/>
</dbReference>
<dbReference type="InterPro" id="IPR011990">
    <property type="entry name" value="TPR-like_helical_dom_sf"/>
</dbReference>
<dbReference type="STRING" id="1235591.CAK95_20885"/>
<name>A0A1W6ZV45_9HYPH</name>
<proteinExistence type="predicted"/>
<dbReference type="AlphaFoldDB" id="A0A1W6ZV45"/>
<dbReference type="InterPro" id="IPR019734">
    <property type="entry name" value="TPR_rpt"/>
</dbReference>
<dbReference type="KEGG" id="psin:CAK95_20885"/>
<gene>
    <name evidence="3" type="ORF">CAK95_20885</name>
</gene>
<sequence length="188" mass="20791">MQSPGITVLATALISAVAITATPTFAVDTRDPVMTGPQLQSAKPGGSTAKPAKKSAPKKKKAPAKKSERDFIERYHHAHDLIYKKQDYAAAITALRALDHDNHPDVANLIGFSSRKLGRTDDARTWYEKALAADPKHTRTWQYYGMWHLEQGNRLKAEDHLDTIKAICGETCEDYKSLLAALDGNQTY</sequence>
<evidence type="ECO:0000313" key="4">
    <source>
        <dbReference type="Proteomes" id="UP000194137"/>
    </source>
</evidence>
<feature type="chain" id="PRO_5043310210" evidence="2">
    <location>
        <begin position="27"/>
        <end position="188"/>
    </location>
</feature>
<feature type="region of interest" description="Disordered" evidence="1">
    <location>
        <begin position="29"/>
        <end position="70"/>
    </location>
</feature>
<feature type="compositionally biased region" description="Basic residues" evidence="1">
    <location>
        <begin position="51"/>
        <end position="64"/>
    </location>
</feature>
<reference evidence="3 4" key="1">
    <citation type="submission" date="2017-05" db="EMBL/GenBank/DDBJ databases">
        <title>Full genome sequence of Pseudorhodoplanes sinuspersici.</title>
        <authorList>
            <person name="Dastgheib S.M.M."/>
            <person name="Shavandi M."/>
            <person name="Tirandaz H."/>
        </authorList>
    </citation>
    <scope>NUCLEOTIDE SEQUENCE [LARGE SCALE GENOMIC DNA]</scope>
    <source>
        <strain evidence="3 4">RIPI110</strain>
    </source>
</reference>
<evidence type="ECO:0000313" key="3">
    <source>
        <dbReference type="EMBL" id="ARQ01277.1"/>
    </source>
</evidence>
<feature type="signal peptide" evidence="2">
    <location>
        <begin position="1"/>
        <end position="26"/>
    </location>
</feature>
<dbReference type="OrthoDB" id="8592798at2"/>
<evidence type="ECO:0000256" key="2">
    <source>
        <dbReference type="SAM" id="SignalP"/>
    </source>
</evidence>
<dbReference type="Proteomes" id="UP000194137">
    <property type="component" value="Chromosome"/>
</dbReference>
<dbReference type="RefSeq" id="WP_086089671.1">
    <property type="nucleotide sequence ID" value="NZ_CP021112.1"/>
</dbReference>
<evidence type="ECO:0000256" key="1">
    <source>
        <dbReference type="SAM" id="MobiDB-lite"/>
    </source>
</evidence>
<protein>
    <submittedName>
        <fullName evidence="3">Uncharacterized protein</fullName>
    </submittedName>
</protein>
<organism evidence="3 4">
    <name type="scientific">Pseudorhodoplanes sinuspersici</name>
    <dbReference type="NCBI Taxonomy" id="1235591"/>
    <lineage>
        <taxon>Bacteria</taxon>
        <taxon>Pseudomonadati</taxon>
        <taxon>Pseudomonadota</taxon>
        <taxon>Alphaproteobacteria</taxon>
        <taxon>Hyphomicrobiales</taxon>
        <taxon>Pseudorhodoplanes</taxon>
    </lineage>
</organism>
<dbReference type="SUPFAM" id="SSF48452">
    <property type="entry name" value="TPR-like"/>
    <property type="match status" value="1"/>
</dbReference>
<keyword evidence="4" id="KW-1185">Reference proteome</keyword>
<keyword evidence="2" id="KW-0732">Signal</keyword>
<dbReference type="EMBL" id="CP021112">
    <property type="protein sequence ID" value="ARQ01277.1"/>
    <property type="molecule type" value="Genomic_DNA"/>
</dbReference>
<dbReference type="Pfam" id="PF14559">
    <property type="entry name" value="TPR_19"/>
    <property type="match status" value="1"/>
</dbReference>
<accession>A0A1W6ZV45</accession>